<protein>
    <submittedName>
        <fullName evidence="2">Uncharacterized protein</fullName>
    </submittedName>
</protein>
<keyword evidence="1" id="KW-1133">Transmembrane helix</keyword>
<evidence type="ECO:0000313" key="2">
    <source>
        <dbReference type="EMBL" id="KAK7277341.1"/>
    </source>
</evidence>
<organism evidence="2 3">
    <name type="scientific">Crotalaria pallida</name>
    <name type="common">Smooth rattlebox</name>
    <name type="synonym">Crotalaria striata</name>
    <dbReference type="NCBI Taxonomy" id="3830"/>
    <lineage>
        <taxon>Eukaryota</taxon>
        <taxon>Viridiplantae</taxon>
        <taxon>Streptophyta</taxon>
        <taxon>Embryophyta</taxon>
        <taxon>Tracheophyta</taxon>
        <taxon>Spermatophyta</taxon>
        <taxon>Magnoliopsida</taxon>
        <taxon>eudicotyledons</taxon>
        <taxon>Gunneridae</taxon>
        <taxon>Pentapetalae</taxon>
        <taxon>rosids</taxon>
        <taxon>fabids</taxon>
        <taxon>Fabales</taxon>
        <taxon>Fabaceae</taxon>
        <taxon>Papilionoideae</taxon>
        <taxon>50 kb inversion clade</taxon>
        <taxon>genistoids sensu lato</taxon>
        <taxon>core genistoids</taxon>
        <taxon>Crotalarieae</taxon>
        <taxon>Crotalaria</taxon>
    </lineage>
</organism>
<reference evidence="2 3" key="1">
    <citation type="submission" date="2024-01" db="EMBL/GenBank/DDBJ databases">
        <title>The genomes of 5 underutilized Papilionoideae crops provide insights into root nodulation and disease resistanc.</title>
        <authorList>
            <person name="Yuan L."/>
        </authorList>
    </citation>
    <scope>NUCLEOTIDE SEQUENCE [LARGE SCALE GENOMIC DNA]</scope>
    <source>
        <strain evidence="2">ZHUSHIDOU_FW_LH</strain>
        <tissue evidence="2">Leaf</tissue>
    </source>
</reference>
<evidence type="ECO:0000313" key="3">
    <source>
        <dbReference type="Proteomes" id="UP001372338"/>
    </source>
</evidence>
<evidence type="ECO:0000256" key="1">
    <source>
        <dbReference type="SAM" id="Phobius"/>
    </source>
</evidence>
<keyword evidence="3" id="KW-1185">Reference proteome</keyword>
<gene>
    <name evidence="2" type="ORF">RIF29_18492</name>
</gene>
<proteinExistence type="predicted"/>
<keyword evidence="1" id="KW-0472">Membrane</keyword>
<name>A0AAN9FL99_CROPI</name>
<dbReference type="EMBL" id="JAYWIO010000003">
    <property type="protein sequence ID" value="KAK7277341.1"/>
    <property type="molecule type" value="Genomic_DNA"/>
</dbReference>
<sequence length="94" mass="10735">MVILFWLCEMALQNDDVVLGISTERQGHNTIVAFFSFLFFSFLFLSFPFLCVCVCVSFTSHRPHPHTHSLSLTHTTDLSFCFGVLNIFDGLELQ</sequence>
<accession>A0AAN9FL99</accession>
<dbReference type="AlphaFoldDB" id="A0AAN9FL99"/>
<comment type="caution">
    <text evidence="2">The sequence shown here is derived from an EMBL/GenBank/DDBJ whole genome shotgun (WGS) entry which is preliminary data.</text>
</comment>
<dbReference type="Proteomes" id="UP001372338">
    <property type="component" value="Unassembled WGS sequence"/>
</dbReference>
<feature type="transmembrane region" description="Helical" evidence="1">
    <location>
        <begin position="30"/>
        <end position="58"/>
    </location>
</feature>
<keyword evidence="1" id="KW-0812">Transmembrane</keyword>